<protein>
    <submittedName>
        <fullName evidence="1">Uncharacterized protein</fullName>
    </submittedName>
</protein>
<evidence type="ECO:0000313" key="1">
    <source>
        <dbReference type="EMBL" id="XDV73396.1"/>
    </source>
</evidence>
<accession>A0AB39YU79</accession>
<dbReference type="RefSeq" id="WP_369746480.1">
    <property type="nucleotide sequence ID" value="NZ_CP165735.1"/>
</dbReference>
<organism evidence="1">
    <name type="scientific">Paenarthrobacter sp. AMU7</name>
    <dbReference type="NCBI Taxonomy" id="3162492"/>
    <lineage>
        <taxon>Bacteria</taxon>
        <taxon>Bacillati</taxon>
        <taxon>Actinomycetota</taxon>
        <taxon>Actinomycetes</taxon>
        <taxon>Micrococcales</taxon>
        <taxon>Micrococcaceae</taxon>
        <taxon>Paenarthrobacter</taxon>
    </lineage>
</organism>
<proteinExistence type="predicted"/>
<name>A0AB39YU79_9MICC</name>
<dbReference type="AlphaFoldDB" id="A0AB39YU79"/>
<reference evidence="1" key="1">
    <citation type="submission" date="2024-07" db="EMBL/GenBank/DDBJ databases">
        <authorList>
            <person name="Li J."/>
            <person name="Wei H."/>
            <person name="Ma J."/>
        </authorList>
    </citation>
    <scope>NUCLEOTIDE SEQUENCE</scope>
    <source>
        <strain evidence="1">AMU7</strain>
    </source>
</reference>
<gene>
    <name evidence="1" type="ORF">ABQM86_09665</name>
</gene>
<dbReference type="EMBL" id="CP165735">
    <property type="protein sequence ID" value="XDV73396.1"/>
    <property type="molecule type" value="Genomic_DNA"/>
</dbReference>
<sequence>MGYTNPEEKVRIVVTLLEGATRWAPDEYDDAELESLADKAVVLSRTVLGLEL</sequence>